<evidence type="ECO:0000256" key="5">
    <source>
        <dbReference type="ARBA" id="ARBA00023288"/>
    </source>
</evidence>
<keyword evidence="3" id="KW-0472">Membrane</keyword>
<keyword evidence="2" id="KW-0732">Signal</keyword>
<evidence type="ECO:0000256" key="4">
    <source>
        <dbReference type="ARBA" id="ARBA00023139"/>
    </source>
</evidence>
<sequence>MLSAVTLAGAVLTGCGSSPSSSAPQGDPNAPLEVWTRSQDSSAKVYTRIFDAFTQKTGIKVNYKAVYNDFDKQIQQRASAKNLPDAVVTDTGSLGVFTQQGLVPEVDRNSITGAGDVTDRAWGNAQTSDGKYHAIPWSTQAMVTLIRKDWREKLGKPVPKTWDELVDLAKAFTTQDPDGNGKADTYGMLAPATTDRGYTLWWASSYIWQGGGDIVTDAGNGKFNVSVDSPETVSSVDWLRGLFCDSKVMNPNALTLSTNDAHPLFETGKVGIYETGPYLFSRFDKNLGKDKYEVIPAPKGPKGDTVLGEGDDLYLMAASKNPTGQKKLAEFMLSAEAQKMGMTVQSGETPVVRLPVNKTVDVKSVLNDDRWATTAQVYQTSGRPFPAVPNFQPFRQKTSETLSKILTCGADTKAELTKLAGDLKKELTSQGIAQ</sequence>
<dbReference type="InterPro" id="IPR050490">
    <property type="entry name" value="Bact_solute-bd_prot1"/>
</dbReference>
<name>A0ABW3M3W6_9PSEU</name>
<keyword evidence="5" id="KW-0449">Lipoprotein</keyword>
<evidence type="ECO:0000256" key="2">
    <source>
        <dbReference type="ARBA" id="ARBA00022729"/>
    </source>
</evidence>
<dbReference type="CDD" id="cd13585">
    <property type="entry name" value="PBP2_TMBP_like"/>
    <property type="match status" value="1"/>
</dbReference>
<gene>
    <name evidence="6" type="ORF">ACFQ1S_02910</name>
</gene>
<reference evidence="7" key="1">
    <citation type="journal article" date="2019" name="Int. J. Syst. Evol. Microbiol.">
        <title>The Global Catalogue of Microorganisms (GCM) 10K type strain sequencing project: providing services to taxonomists for standard genome sequencing and annotation.</title>
        <authorList>
            <consortium name="The Broad Institute Genomics Platform"/>
            <consortium name="The Broad Institute Genome Sequencing Center for Infectious Disease"/>
            <person name="Wu L."/>
            <person name="Ma J."/>
        </authorList>
    </citation>
    <scope>NUCLEOTIDE SEQUENCE [LARGE SCALE GENOMIC DNA]</scope>
    <source>
        <strain evidence="7">JCM 31486</strain>
    </source>
</reference>
<accession>A0ABW3M3W6</accession>
<evidence type="ECO:0000256" key="3">
    <source>
        <dbReference type="ARBA" id="ARBA00023136"/>
    </source>
</evidence>
<keyword evidence="1" id="KW-1003">Cell membrane</keyword>
<organism evidence="6 7">
    <name type="scientific">Kibdelosporangium lantanae</name>
    <dbReference type="NCBI Taxonomy" id="1497396"/>
    <lineage>
        <taxon>Bacteria</taxon>
        <taxon>Bacillati</taxon>
        <taxon>Actinomycetota</taxon>
        <taxon>Actinomycetes</taxon>
        <taxon>Pseudonocardiales</taxon>
        <taxon>Pseudonocardiaceae</taxon>
        <taxon>Kibdelosporangium</taxon>
    </lineage>
</organism>
<dbReference type="InterPro" id="IPR006059">
    <property type="entry name" value="SBP"/>
</dbReference>
<dbReference type="EMBL" id="JBHTIS010000088">
    <property type="protein sequence ID" value="MFD1044617.1"/>
    <property type="molecule type" value="Genomic_DNA"/>
</dbReference>
<dbReference type="PANTHER" id="PTHR43649:SF33">
    <property type="entry name" value="POLYGALACTURONAN_RHAMNOGALACTURONAN-BINDING PROTEIN YTCQ"/>
    <property type="match status" value="1"/>
</dbReference>
<comment type="caution">
    <text evidence="6">The sequence shown here is derived from an EMBL/GenBank/DDBJ whole genome shotgun (WGS) entry which is preliminary data.</text>
</comment>
<evidence type="ECO:0000256" key="1">
    <source>
        <dbReference type="ARBA" id="ARBA00022475"/>
    </source>
</evidence>
<dbReference type="Proteomes" id="UP001597045">
    <property type="component" value="Unassembled WGS sequence"/>
</dbReference>
<protein>
    <submittedName>
        <fullName evidence="6">Extracellular solute-binding protein</fullName>
    </submittedName>
</protein>
<keyword evidence="7" id="KW-1185">Reference proteome</keyword>
<evidence type="ECO:0000313" key="7">
    <source>
        <dbReference type="Proteomes" id="UP001597045"/>
    </source>
</evidence>
<dbReference type="SUPFAM" id="SSF53850">
    <property type="entry name" value="Periplasmic binding protein-like II"/>
    <property type="match status" value="1"/>
</dbReference>
<dbReference type="PANTHER" id="PTHR43649">
    <property type="entry name" value="ARABINOSE-BINDING PROTEIN-RELATED"/>
    <property type="match status" value="1"/>
</dbReference>
<keyword evidence="4" id="KW-0564">Palmitate</keyword>
<dbReference type="Gene3D" id="3.40.190.10">
    <property type="entry name" value="Periplasmic binding protein-like II"/>
    <property type="match status" value="1"/>
</dbReference>
<dbReference type="Pfam" id="PF01547">
    <property type="entry name" value="SBP_bac_1"/>
    <property type="match status" value="1"/>
</dbReference>
<proteinExistence type="predicted"/>
<evidence type="ECO:0000313" key="6">
    <source>
        <dbReference type="EMBL" id="MFD1044617.1"/>
    </source>
</evidence>